<comment type="similarity">
    <text evidence="3">Belongs to the cysteine synthase/cystathionine beta-synthase family. SbnA subfamily.</text>
</comment>
<evidence type="ECO:0000256" key="5">
    <source>
        <dbReference type="ARBA" id="ARBA00012331"/>
    </source>
</evidence>
<dbReference type="EMBL" id="JMIH01000021">
    <property type="protein sequence ID" value="KEO73547.1"/>
    <property type="molecule type" value="Genomic_DNA"/>
</dbReference>
<keyword evidence="7" id="KW-0808">Transferase</keyword>
<comment type="cofactor">
    <cofactor evidence="1">
        <name>pyridoxal 5'-phosphate</name>
        <dbReference type="ChEBI" id="CHEBI:597326"/>
    </cofactor>
</comment>
<keyword evidence="11" id="KW-1185">Reference proteome</keyword>
<dbReference type="NCBIfam" id="TIGR03945">
    <property type="entry name" value="PLP_SbnA_fam"/>
    <property type="match status" value="1"/>
</dbReference>
<evidence type="ECO:0000256" key="7">
    <source>
        <dbReference type="ARBA" id="ARBA00022679"/>
    </source>
</evidence>
<comment type="caution">
    <text evidence="10">The sequence shown here is derived from an EMBL/GenBank/DDBJ whole genome shotgun (WGS) entry which is preliminary data.</text>
</comment>
<dbReference type="InterPro" id="IPR050214">
    <property type="entry name" value="Cys_Synth/Cystath_Beta-Synth"/>
</dbReference>
<dbReference type="CDD" id="cd01561">
    <property type="entry name" value="CBS_like"/>
    <property type="match status" value="1"/>
</dbReference>
<feature type="domain" description="Tryptophan synthase beta chain-like PALP" evidence="9">
    <location>
        <begin position="14"/>
        <end position="300"/>
    </location>
</feature>
<accession>A0A074LIE6</accession>
<evidence type="ECO:0000313" key="10">
    <source>
        <dbReference type="EMBL" id="KEO73547.1"/>
    </source>
</evidence>
<evidence type="ECO:0000256" key="2">
    <source>
        <dbReference type="ARBA" id="ARBA00004924"/>
    </source>
</evidence>
<reference evidence="10 11" key="1">
    <citation type="submission" date="2014-04" db="EMBL/GenBank/DDBJ databases">
        <title>Characterization and application of a salt tolerant electro-active bacterium.</title>
        <authorList>
            <person name="Yang L."/>
            <person name="Wei S."/>
            <person name="Tay Q.X.M."/>
        </authorList>
    </citation>
    <scope>NUCLEOTIDE SEQUENCE [LARGE SCALE GENOMIC DNA]</scope>
    <source>
        <strain evidence="10 11">LY1</strain>
    </source>
</reference>
<evidence type="ECO:0000313" key="11">
    <source>
        <dbReference type="Proteomes" id="UP000027821"/>
    </source>
</evidence>
<dbReference type="PROSITE" id="PS00901">
    <property type="entry name" value="CYS_SYNTHASE"/>
    <property type="match status" value="1"/>
</dbReference>
<dbReference type="InterPro" id="IPR023927">
    <property type="entry name" value="SbnA"/>
</dbReference>
<dbReference type="eggNOG" id="COG0031">
    <property type="taxonomic scope" value="Bacteria"/>
</dbReference>
<gene>
    <name evidence="10" type="ORF">EL17_11645</name>
</gene>
<comment type="subunit">
    <text evidence="4">Homodimer.</text>
</comment>
<dbReference type="STRING" id="1048983.EL17_11645"/>
<dbReference type="InterPro" id="IPR036052">
    <property type="entry name" value="TrpB-like_PALP_sf"/>
</dbReference>
<comment type="pathway">
    <text evidence="2">Siderophore biosynthesis.</text>
</comment>
<evidence type="ECO:0000256" key="8">
    <source>
        <dbReference type="ARBA" id="ARBA00022898"/>
    </source>
</evidence>
<dbReference type="PANTHER" id="PTHR10314">
    <property type="entry name" value="CYSTATHIONINE BETA-SYNTHASE"/>
    <property type="match status" value="1"/>
</dbReference>
<evidence type="ECO:0000256" key="1">
    <source>
        <dbReference type="ARBA" id="ARBA00001933"/>
    </source>
</evidence>
<evidence type="ECO:0000256" key="6">
    <source>
        <dbReference type="ARBA" id="ARBA00016985"/>
    </source>
</evidence>
<dbReference type="Pfam" id="PF00291">
    <property type="entry name" value="PALP"/>
    <property type="match status" value="1"/>
</dbReference>
<dbReference type="GO" id="GO:0016765">
    <property type="term" value="F:transferase activity, transferring alkyl or aryl (other than methyl) groups"/>
    <property type="evidence" value="ECO:0007669"/>
    <property type="project" value="UniProtKB-ARBA"/>
</dbReference>
<dbReference type="GO" id="GO:0006535">
    <property type="term" value="P:cysteine biosynthetic process from serine"/>
    <property type="evidence" value="ECO:0007669"/>
    <property type="project" value="InterPro"/>
</dbReference>
<dbReference type="OrthoDB" id="9808024at2"/>
<proteinExistence type="inferred from homology"/>
<evidence type="ECO:0000259" key="9">
    <source>
        <dbReference type="Pfam" id="PF00291"/>
    </source>
</evidence>
<dbReference type="AlphaFoldDB" id="A0A074LIE6"/>
<dbReference type="InterPro" id="IPR001926">
    <property type="entry name" value="TrpB-like_PALP"/>
</dbReference>
<dbReference type="InterPro" id="IPR001216">
    <property type="entry name" value="P-phosphate_BS"/>
</dbReference>
<sequence>MTNQTIIAADGILSTIGHTPLVHLKKLFPHFDGMIYGKLEAFNPAGSIKDRTAHHIIQKGVSQGKINGGTTIIESTSGNMGIGLAQCCLSLGLKLKLVVDPYINAQAEKILKAYGAEIVKVTDPDDTGGYLNARINKVGELLASTRNSFWPNQYGSHHNPEAHHQTMEEILDELYGNLDYIFIATSTCGTLMGCAEKIYEGGYKTKIIPVDSEGSIIFGGTASKRLIPGFGAGRPSQFLNTHLVEKPMLINEPDSIKGARMLLKREAILAGGSSGAVVMAIQKMLPHISPDATIACIICDRGERYLDTIYSDTWVEENYGKETLDFISMPDNPILS</sequence>
<dbReference type="EC" id="2.5.1.140" evidence="5"/>
<protein>
    <recommendedName>
        <fullName evidence="6">N-(2-amino-2-carboxyethyl)-L-glutamate synthase</fullName>
        <ecNumber evidence="5">2.5.1.140</ecNumber>
    </recommendedName>
</protein>
<dbReference type="Gene3D" id="3.40.50.1100">
    <property type="match status" value="2"/>
</dbReference>
<keyword evidence="8" id="KW-0663">Pyridoxal phosphate</keyword>
<evidence type="ECO:0000256" key="3">
    <source>
        <dbReference type="ARBA" id="ARBA00008519"/>
    </source>
</evidence>
<dbReference type="SUPFAM" id="SSF53686">
    <property type="entry name" value="Tryptophan synthase beta subunit-like PLP-dependent enzymes"/>
    <property type="match status" value="1"/>
</dbReference>
<name>A0A074LIE6_9BACT</name>
<dbReference type="Proteomes" id="UP000027821">
    <property type="component" value="Unassembled WGS sequence"/>
</dbReference>
<organism evidence="10 11">
    <name type="scientific">Anditalea andensis</name>
    <dbReference type="NCBI Taxonomy" id="1048983"/>
    <lineage>
        <taxon>Bacteria</taxon>
        <taxon>Pseudomonadati</taxon>
        <taxon>Bacteroidota</taxon>
        <taxon>Cytophagia</taxon>
        <taxon>Cytophagales</taxon>
        <taxon>Cytophagaceae</taxon>
        <taxon>Anditalea</taxon>
    </lineage>
</organism>
<dbReference type="RefSeq" id="WP_035074388.1">
    <property type="nucleotide sequence ID" value="NZ_JMIH01000021.1"/>
</dbReference>
<evidence type="ECO:0000256" key="4">
    <source>
        <dbReference type="ARBA" id="ARBA00011738"/>
    </source>
</evidence>